<sequence>MIQLGGYAYTDFLQYYMDVMDRYFRKTPPVPSNIYLSQDVIKNKEIKKQIARYCHFPSIINILANDEDEEIRMLARKNEFWNLVGRFQDILGFARTERMTFARIEGFHNLLVILIFEDDLQILAEALNNPAISLKMLVHFIRLLRQRGQGRKDEQILEIAMQVMSQKRKQIVQISQINRASRQLNQDRNLITMLQYLRDENNTIRLAVQNILLREDANTLNRLVHLAILDDGFTSRLDHFVTLSRLLQLLSKTEGLENTSVQILDLPEEIKSGERSRSIKDYFDLLLRSKRIEIIRSLESDLSRFDNIVLLAYCHIDKDINIRKLARKYLNIDDLFSLINDKSTPRYIFRQVLDILMHHEDDFIHQKVHEARMRESYRLKNSLKEMEISVRAYFDIIFQSLGYRRIHEFHDVLHSLNRTERYLSRYHSYFENGKKVHYKNLLNEFQEIRQVFSKKLQEIYSTTDIKTIRELEYIASILDEILQLREMGIQSLRPGTPDDIETEIKFRARIIWQSAISVYLGRIKDLAEMMSKKLLKMAATRDLSERFEQELNEAQQELEQTYKERIQCRLTNACKVCDRRGCAAERFLREARFLIEEFLDIVSEDITPQ</sequence>
<gene>
    <name evidence="2" type="ORF">ENK44_10640</name>
</gene>
<keyword evidence="1" id="KW-0175">Coiled coil</keyword>
<organism evidence="2">
    <name type="scientific">Caldithrix abyssi</name>
    <dbReference type="NCBI Taxonomy" id="187145"/>
    <lineage>
        <taxon>Bacteria</taxon>
        <taxon>Pseudomonadati</taxon>
        <taxon>Calditrichota</taxon>
        <taxon>Calditrichia</taxon>
        <taxon>Calditrichales</taxon>
        <taxon>Calditrichaceae</taxon>
        <taxon>Caldithrix</taxon>
    </lineage>
</organism>
<name>A0A7V4UE94_CALAY</name>
<proteinExistence type="predicted"/>
<feature type="coiled-coil region" evidence="1">
    <location>
        <begin position="537"/>
        <end position="571"/>
    </location>
</feature>
<evidence type="ECO:0000313" key="2">
    <source>
        <dbReference type="EMBL" id="HGY56152.1"/>
    </source>
</evidence>
<accession>A0A7V4UE94</accession>
<dbReference type="EMBL" id="DRQG01000099">
    <property type="protein sequence ID" value="HGY56152.1"/>
    <property type="molecule type" value="Genomic_DNA"/>
</dbReference>
<dbReference type="Proteomes" id="UP000885779">
    <property type="component" value="Unassembled WGS sequence"/>
</dbReference>
<dbReference type="AlphaFoldDB" id="A0A7V4UE94"/>
<comment type="caution">
    <text evidence="2">The sequence shown here is derived from an EMBL/GenBank/DDBJ whole genome shotgun (WGS) entry which is preliminary data.</text>
</comment>
<protein>
    <submittedName>
        <fullName evidence="2">Uncharacterized protein</fullName>
    </submittedName>
</protein>
<evidence type="ECO:0000256" key="1">
    <source>
        <dbReference type="SAM" id="Coils"/>
    </source>
</evidence>
<reference evidence="2" key="1">
    <citation type="journal article" date="2020" name="mSystems">
        <title>Genome- and Community-Level Interaction Insights into Carbon Utilization and Element Cycling Functions of Hydrothermarchaeota in Hydrothermal Sediment.</title>
        <authorList>
            <person name="Zhou Z."/>
            <person name="Liu Y."/>
            <person name="Xu W."/>
            <person name="Pan J."/>
            <person name="Luo Z.H."/>
            <person name="Li M."/>
        </authorList>
    </citation>
    <scope>NUCLEOTIDE SEQUENCE [LARGE SCALE GENOMIC DNA]</scope>
    <source>
        <strain evidence="2">HyVt-577</strain>
    </source>
</reference>